<keyword evidence="2" id="KW-1185">Reference proteome</keyword>
<gene>
    <name evidence="1" type="ORF">AZF04_17035</name>
</gene>
<dbReference type="STRING" id="519424.AZF04_17035"/>
<dbReference type="GO" id="GO:0016787">
    <property type="term" value="F:hydrolase activity"/>
    <property type="evidence" value="ECO:0007669"/>
    <property type="project" value="UniProtKB-KW"/>
</dbReference>
<dbReference type="OrthoDB" id="127395at2"/>
<organism evidence="1 2">
    <name type="scientific">Alkalihalobacillus trypoxylicola</name>
    <dbReference type="NCBI Taxonomy" id="519424"/>
    <lineage>
        <taxon>Bacteria</taxon>
        <taxon>Bacillati</taxon>
        <taxon>Bacillota</taxon>
        <taxon>Bacilli</taxon>
        <taxon>Bacillales</taxon>
        <taxon>Bacillaceae</taxon>
        <taxon>Alkalihalobacillus</taxon>
    </lineage>
</organism>
<dbReference type="AlphaFoldDB" id="A0A162EMP0"/>
<dbReference type="SUPFAM" id="SSF48208">
    <property type="entry name" value="Six-hairpin glycosidases"/>
    <property type="match status" value="1"/>
</dbReference>
<dbReference type="Proteomes" id="UP000075806">
    <property type="component" value="Unassembled WGS sequence"/>
</dbReference>
<comment type="caution">
    <text evidence="1">The sequence shown here is derived from an EMBL/GenBank/DDBJ whole genome shotgun (WGS) entry which is preliminary data.</text>
</comment>
<proteinExistence type="predicted"/>
<protein>
    <submittedName>
        <fullName evidence="1">Glycoside hydrolase family 65</fullName>
    </submittedName>
</protein>
<keyword evidence="1" id="KW-0378">Hydrolase</keyword>
<dbReference type="GO" id="GO:0005975">
    <property type="term" value="P:carbohydrate metabolic process"/>
    <property type="evidence" value="ECO:0007669"/>
    <property type="project" value="InterPro"/>
</dbReference>
<name>A0A162EMP0_9BACI</name>
<evidence type="ECO:0000313" key="2">
    <source>
        <dbReference type="Proteomes" id="UP000075806"/>
    </source>
</evidence>
<dbReference type="InterPro" id="IPR008928">
    <property type="entry name" value="6-hairpin_glycosidase_sf"/>
</dbReference>
<evidence type="ECO:0000313" key="1">
    <source>
        <dbReference type="EMBL" id="KYG33272.1"/>
    </source>
</evidence>
<dbReference type="InterPro" id="IPR012341">
    <property type="entry name" value="6hp_glycosidase-like_sf"/>
</dbReference>
<reference evidence="1" key="1">
    <citation type="submission" date="2016-02" db="EMBL/GenBank/DDBJ databases">
        <title>Genome sequence of Bacillus trypoxylicola KCTC 13244(T).</title>
        <authorList>
            <person name="Jeong H."/>
            <person name="Park S.-H."/>
            <person name="Choi S.-K."/>
        </authorList>
    </citation>
    <scope>NUCLEOTIDE SEQUENCE [LARGE SCALE GENOMIC DNA]</scope>
    <source>
        <strain evidence="1">KCTC 13244</strain>
    </source>
</reference>
<accession>A0A162EMP0</accession>
<dbReference type="Gene3D" id="1.50.10.10">
    <property type="match status" value="1"/>
</dbReference>
<dbReference type="EMBL" id="LTAO01000008">
    <property type="protein sequence ID" value="KYG33272.1"/>
    <property type="molecule type" value="Genomic_DNA"/>
</dbReference>
<sequence>MKINRKKLIDRHSPVIDKVESLSPFTIGNGTFAFTADFTGLQTYPSLYKIPLGTQSEWGWNSTGGKNVYQLDDVSFQDLDAGHRSVSYPLYPEHREKEYHWLRQNPHRLQLGQLSFVFLSEDQKEIEPSQIKEISQKLNLWNGGLFSRFSVDGSLVEVETFCDSQTDQLAVKVRSDLLEKNRIQIKLAFPSQMVASNVWEESIKLTWGDSESHQTIAKLEENDPNHLLINRIIDEDQYQIRWRSQSGTYKELNEHEWRLYPQKDRELSFTISFAPERANASHFEQVEESSSVFWKEYWQSGAAIDFSESTDPRAFELERRVILSQYLVVINNGGNAPPQETGLIYNSWFGKFHLEMYWWHVAHFALWGRPHFLEKSLSWYLTILDSAKQLASSQGYEGARWPKMVDHTGKQSPSPIAPVLIWQQPHPIALSELLYLANPTKETLDCWRELVFESASFMASYAVWNERKQTFELGTLIPAQECHLPEDSKNPPYELEYWKFGLEIAIKWKERLGEEIPALWIKIVQKIQKPVFENGLYLAHENCPTTFEEFNHDHPSMVGALGILPGTLIEAPIMLNTLKKIKKDWQWQTAWGWDFPMCAMTAARLKEPELALDFLLMDEQKNTYLINGHNYQTDQLMAYLPGNGGLLIAIAMMASGWQGEEEEAIGFPKNGKWKLKTEGFYPIL</sequence>
<dbReference type="RefSeq" id="WP_061947957.1">
    <property type="nucleotide sequence ID" value="NZ_LTAO01000008.1"/>
</dbReference>